<dbReference type="EMBL" id="CAJNJA010058662">
    <property type="protein sequence ID" value="CAE7865214.1"/>
    <property type="molecule type" value="Genomic_DNA"/>
</dbReference>
<sequence>MQRVAPYHQDKTKVTTGNDSRSQQWHNSSTWNYGSRRSSWDSNTTSWEAEPEAPAATQAAAPTATPNTGGQDEGASEQSENSQRTDPDNWSQQSWWHRSTWSPWDSWGYDYGWSRKPWSTTSGATHPPLHALSEMDIQKFRKAELQTKLRKLGEEPPTRWTKKELAQRLLELEPSLAEKPTKKITDLQEKIKALGVAARKKSTLTTFCEEIGVDMRCNHNMWSMEQAALRRLYDVSTPAAEDYVGFGQHSNQQYRDILVLYPAYKDWVLRTAKTATADYRLLRLANWLEQQSAEDIELYQTKTETESRKGKGTKTPTTAA</sequence>
<feature type="non-terminal residue" evidence="2">
    <location>
        <position position="320"/>
    </location>
</feature>
<reference evidence="2" key="1">
    <citation type="submission" date="2021-02" db="EMBL/GenBank/DDBJ databases">
        <authorList>
            <person name="Dougan E. K."/>
            <person name="Rhodes N."/>
            <person name="Thang M."/>
            <person name="Chan C."/>
        </authorList>
    </citation>
    <scope>NUCLEOTIDE SEQUENCE</scope>
</reference>
<feature type="region of interest" description="Disordered" evidence="1">
    <location>
        <begin position="1"/>
        <end position="95"/>
    </location>
</feature>
<feature type="compositionally biased region" description="Low complexity" evidence="1">
    <location>
        <begin position="52"/>
        <end position="66"/>
    </location>
</feature>
<dbReference type="Proteomes" id="UP000601435">
    <property type="component" value="Unassembled WGS sequence"/>
</dbReference>
<evidence type="ECO:0000313" key="3">
    <source>
        <dbReference type="Proteomes" id="UP000601435"/>
    </source>
</evidence>
<organism evidence="2 3">
    <name type="scientific">Symbiodinium necroappetens</name>
    <dbReference type="NCBI Taxonomy" id="1628268"/>
    <lineage>
        <taxon>Eukaryota</taxon>
        <taxon>Sar</taxon>
        <taxon>Alveolata</taxon>
        <taxon>Dinophyceae</taxon>
        <taxon>Suessiales</taxon>
        <taxon>Symbiodiniaceae</taxon>
        <taxon>Symbiodinium</taxon>
    </lineage>
</organism>
<feature type="compositionally biased region" description="Polar residues" evidence="1">
    <location>
        <begin position="76"/>
        <end position="95"/>
    </location>
</feature>
<proteinExistence type="predicted"/>
<feature type="compositionally biased region" description="Polar residues" evidence="1">
    <location>
        <begin position="14"/>
        <end position="47"/>
    </location>
</feature>
<gene>
    <name evidence="2" type="primary">GIP</name>
    <name evidence="2" type="ORF">SNEC2469_LOCUS27655</name>
</gene>
<evidence type="ECO:0000313" key="2">
    <source>
        <dbReference type="EMBL" id="CAE7865214.1"/>
    </source>
</evidence>
<name>A0A813ADZ8_9DINO</name>
<keyword evidence="3" id="KW-1185">Reference proteome</keyword>
<comment type="caution">
    <text evidence="2">The sequence shown here is derived from an EMBL/GenBank/DDBJ whole genome shotgun (WGS) entry which is preliminary data.</text>
</comment>
<accession>A0A813ADZ8</accession>
<evidence type="ECO:0000256" key="1">
    <source>
        <dbReference type="SAM" id="MobiDB-lite"/>
    </source>
</evidence>
<feature type="region of interest" description="Disordered" evidence="1">
    <location>
        <begin position="298"/>
        <end position="320"/>
    </location>
</feature>
<protein>
    <submittedName>
        <fullName evidence="2">GIP protein</fullName>
    </submittedName>
</protein>
<dbReference type="AlphaFoldDB" id="A0A813ADZ8"/>